<gene>
    <name evidence="1" type="ORF">CJN711_LOCUS31874</name>
</gene>
<organism evidence="1 2">
    <name type="scientific">Rotaria magnacalcarata</name>
    <dbReference type="NCBI Taxonomy" id="392030"/>
    <lineage>
        <taxon>Eukaryota</taxon>
        <taxon>Metazoa</taxon>
        <taxon>Spiralia</taxon>
        <taxon>Gnathifera</taxon>
        <taxon>Rotifera</taxon>
        <taxon>Eurotatoria</taxon>
        <taxon>Bdelloidea</taxon>
        <taxon>Philodinida</taxon>
        <taxon>Philodinidae</taxon>
        <taxon>Rotaria</taxon>
    </lineage>
</organism>
<evidence type="ECO:0000313" key="1">
    <source>
        <dbReference type="EMBL" id="CAF1570014.1"/>
    </source>
</evidence>
<dbReference type="EMBL" id="CAJNOV010015233">
    <property type="protein sequence ID" value="CAF1570014.1"/>
    <property type="molecule type" value="Genomic_DNA"/>
</dbReference>
<name>A0A815YD33_9BILA</name>
<sequence length="204" mass="23302">MIIFLLASYYYEQHISILSGYVWKKDDCFSFASVSDDTNHMFEGTWAAVQYLLDLIKNDVNTKMKNLIFISDSPVSQYRNKTTFYFLKQYAIANQITVKWIYLESGHGKGVADGVGAVIKKKMDEAVAFHPDKAFNNVLDLFNVIKNNTNIKLFTYKTEDIDFMKKMIPKLAVVKGIAALHEVTTKPDGRLYGKDISFGPERLL</sequence>
<protein>
    <submittedName>
        <fullName evidence="1">Uncharacterized protein</fullName>
    </submittedName>
</protein>
<dbReference type="AlphaFoldDB" id="A0A815YD33"/>
<dbReference type="PANTHER" id="PTHR46601">
    <property type="entry name" value="ULP_PROTEASE DOMAIN-CONTAINING PROTEIN"/>
    <property type="match status" value="1"/>
</dbReference>
<comment type="caution">
    <text evidence="1">The sequence shown here is derived from an EMBL/GenBank/DDBJ whole genome shotgun (WGS) entry which is preliminary data.</text>
</comment>
<proteinExistence type="predicted"/>
<dbReference type="Proteomes" id="UP000663855">
    <property type="component" value="Unassembled WGS sequence"/>
</dbReference>
<dbReference type="PANTHER" id="PTHR46601:SF1">
    <property type="entry name" value="ADF-H DOMAIN-CONTAINING PROTEIN"/>
    <property type="match status" value="1"/>
</dbReference>
<accession>A0A815YD33</accession>
<evidence type="ECO:0000313" key="2">
    <source>
        <dbReference type="Proteomes" id="UP000663855"/>
    </source>
</evidence>
<reference evidence="1" key="1">
    <citation type="submission" date="2021-02" db="EMBL/GenBank/DDBJ databases">
        <authorList>
            <person name="Nowell W R."/>
        </authorList>
    </citation>
    <scope>NUCLEOTIDE SEQUENCE</scope>
</reference>